<keyword evidence="2" id="KW-0472">Membrane</keyword>
<feature type="compositionally biased region" description="Basic and acidic residues" evidence="1">
    <location>
        <begin position="221"/>
        <end position="253"/>
    </location>
</feature>
<reference evidence="3 4" key="1">
    <citation type="submission" date="2024-04" db="EMBL/GenBank/DDBJ databases">
        <title>Tritrichomonas musculus Genome.</title>
        <authorList>
            <person name="Alves-Ferreira E."/>
            <person name="Grigg M."/>
            <person name="Lorenzi H."/>
            <person name="Galac M."/>
        </authorList>
    </citation>
    <scope>NUCLEOTIDE SEQUENCE [LARGE SCALE GENOMIC DNA]</scope>
    <source>
        <strain evidence="3 4">EAF2021</strain>
    </source>
</reference>
<evidence type="ECO:0000313" key="3">
    <source>
        <dbReference type="EMBL" id="KAK8866751.1"/>
    </source>
</evidence>
<evidence type="ECO:0000256" key="2">
    <source>
        <dbReference type="SAM" id="Phobius"/>
    </source>
</evidence>
<keyword evidence="4" id="KW-1185">Reference proteome</keyword>
<feature type="transmembrane region" description="Helical" evidence="2">
    <location>
        <begin position="131"/>
        <end position="152"/>
    </location>
</feature>
<feature type="transmembrane region" description="Helical" evidence="2">
    <location>
        <begin position="42"/>
        <end position="62"/>
    </location>
</feature>
<dbReference type="Proteomes" id="UP001470230">
    <property type="component" value="Unassembled WGS sequence"/>
</dbReference>
<name>A0ABR2IPB1_9EUKA</name>
<evidence type="ECO:0000256" key="1">
    <source>
        <dbReference type="SAM" id="MobiDB-lite"/>
    </source>
</evidence>
<organism evidence="3 4">
    <name type="scientific">Tritrichomonas musculus</name>
    <dbReference type="NCBI Taxonomy" id="1915356"/>
    <lineage>
        <taxon>Eukaryota</taxon>
        <taxon>Metamonada</taxon>
        <taxon>Parabasalia</taxon>
        <taxon>Tritrichomonadida</taxon>
        <taxon>Tritrichomonadidae</taxon>
        <taxon>Tritrichomonas</taxon>
    </lineage>
</organism>
<dbReference type="EMBL" id="JAPFFF010000015">
    <property type="protein sequence ID" value="KAK8866751.1"/>
    <property type="molecule type" value="Genomic_DNA"/>
</dbReference>
<gene>
    <name evidence="3" type="ORF">M9Y10_009719</name>
</gene>
<feature type="transmembrane region" description="Helical" evidence="2">
    <location>
        <begin position="7"/>
        <end position="36"/>
    </location>
</feature>
<feature type="region of interest" description="Disordered" evidence="1">
    <location>
        <begin position="193"/>
        <end position="253"/>
    </location>
</feature>
<proteinExistence type="predicted"/>
<keyword evidence="2" id="KW-0812">Transmembrane</keyword>
<accession>A0ABR2IPB1</accession>
<keyword evidence="2" id="KW-1133">Transmembrane helix</keyword>
<comment type="caution">
    <text evidence="3">The sequence shown here is derived from an EMBL/GenBank/DDBJ whole genome shotgun (WGS) entry which is preliminary data.</text>
</comment>
<feature type="transmembrane region" description="Helical" evidence="2">
    <location>
        <begin position="105"/>
        <end position="125"/>
    </location>
</feature>
<protein>
    <submittedName>
        <fullName evidence="3">Uncharacterized protein</fullName>
    </submittedName>
</protein>
<evidence type="ECO:0000313" key="4">
    <source>
        <dbReference type="Proteomes" id="UP001470230"/>
    </source>
</evidence>
<sequence length="253" mass="28469">MMLAAKGWCIIIETIAISEIVSSIFYAIMFSIPILILDSQIINVYLQLTMFLIGFAGCFLYYNVLITSITEASSVVSAHLLIISQSGIDPETTPIQKKFKIFNTISNSVVLYFSIMIFRTILFELLRLPDYIMVSIYDFATLILLSIAAWLFKLKKSLRTGYMMVGENAQSVEFTLDDIEKLNEDKDELQKSATTPWQEGMPLPAQPIVHKGNGKNSNNNIDDKTLSQKEDNNPLDVDGNKKDNKESTDSNNI</sequence>